<evidence type="ECO:0000313" key="1">
    <source>
        <dbReference type="EMBL" id="CAD7011437.1"/>
    </source>
</evidence>
<sequence>VLLVRFVADTEYIRNGRDLLATFNEVISGPEIKSTQQIRLTNELRNVFDQ</sequence>
<gene>
    <name evidence="1" type="ORF">CCAP1982_LOCUS19537</name>
</gene>
<protein>
    <submittedName>
        <fullName evidence="1">(Mediterranean fruit fly) hypothetical protein</fullName>
    </submittedName>
</protein>
<proteinExistence type="predicted"/>
<feature type="non-terminal residue" evidence="1">
    <location>
        <position position="1"/>
    </location>
</feature>
<name>A0A811V838_CERCA</name>
<organism evidence="1 2">
    <name type="scientific">Ceratitis capitata</name>
    <name type="common">Mediterranean fruit fly</name>
    <name type="synonym">Tephritis capitata</name>
    <dbReference type="NCBI Taxonomy" id="7213"/>
    <lineage>
        <taxon>Eukaryota</taxon>
        <taxon>Metazoa</taxon>
        <taxon>Ecdysozoa</taxon>
        <taxon>Arthropoda</taxon>
        <taxon>Hexapoda</taxon>
        <taxon>Insecta</taxon>
        <taxon>Pterygota</taxon>
        <taxon>Neoptera</taxon>
        <taxon>Endopterygota</taxon>
        <taxon>Diptera</taxon>
        <taxon>Brachycera</taxon>
        <taxon>Muscomorpha</taxon>
        <taxon>Tephritoidea</taxon>
        <taxon>Tephritidae</taxon>
        <taxon>Ceratitis</taxon>
        <taxon>Ceratitis</taxon>
    </lineage>
</organism>
<reference evidence="1" key="1">
    <citation type="submission" date="2020-11" db="EMBL/GenBank/DDBJ databases">
        <authorList>
            <person name="Whitehead M."/>
        </authorList>
    </citation>
    <scope>NUCLEOTIDE SEQUENCE</scope>
    <source>
        <strain evidence="1">EGII</strain>
    </source>
</reference>
<dbReference type="Proteomes" id="UP000606786">
    <property type="component" value="Unassembled WGS sequence"/>
</dbReference>
<evidence type="ECO:0000313" key="2">
    <source>
        <dbReference type="Proteomes" id="UP000606786"/>
    </source>
</evidence>
<dbReference type="EMBL" id="CAJHJT010000056">
    <property type="protein sequence ID" value="CAD7011437.1"/>
    <property type="molecule type" value="Genomic_DNA"/>
</dbReference>
<keyword evidence="2" id="KW-1185">Reference proteome</keyword>
<comment type="caution">
    <text evidence="1">The sequence shown here is derived from an EMBL/GenBank/DDBJ whole genome shotgun (WGS) entry which is preliminary data.</text>
</comment>
<accession>A0A811V838</accession>
<dbReference type="AlphaFoldDB" id="A0A811V838"/>